<reference evidence="6 7" key="1">
    <citation type="journal article" date="2018" name="IMA Fungus">
        <title>IMA Genome-F 9: Draft genome sequence of Annulohypoxylon stygium, Aspergillus mulundensis, Berkeleyomyces basicola (syn. Thielaviopsis basicola), Ceratocystis smalleyi, two Cercospora beticola strains, Coleophoma cylindrospora, Fusarium fracticaudum, Phialophora cf. hyalina, and Morchella septimelata.</title>
        <authorList>
            <person name="Wingfield B.D."/>
            <person name="Bills G.F."/>
            <person name="Dong Y."/>
            <person name="Huang W."/>
            <person name="Nel W.J."/>
            <person name="Swalarsk-Parry B.S."/>
            <person name="Vaghefi N."/>
            <person name="Wilken P.M."/>
            <person name="An Z."/>
            <person name="de Beer Z.W."/>
            <person name="De Vos L."/>
            <person name="Chen L."/>
            <person name="Duong T.A."/>
            <person name="Gao Y."/>
            <person name="Hammerbacher A."/>
            <person name="Kikkert J.R."/>
            <person name="Li Y."/>
            <person name="Li H."/>
            <person name="Li K."/>
            <person name="Li Q."/>
            <person name="Liu X."/>
            <person name="Ma X."/>
            <person name="Naidoo K."/>
            <person name="Pethybridge S.J."/>
            <person name="Sun J."/>
            <person name="Steenkamp E.T."/>
            <person name="van der Nest M.A."/>
            <person name="van Wyk S."/>
            <person name="Wingfield M.J."/>
            <person name="Xiong C."/>
            <person name="Yue Q."/>
            <person name="Zhang X."/>
        </authorList>
    </citation>
    <scope>NUCLEOTIDE SEQUENCE [LARGE SCALE GENOMIC DNA]</scope>
    <source>
        <strain evidence="6 7">BP6252</strain>
    </source>
</reference>
<dbReference type="AlphaFoldDB" id="A0A3D8RZX1"/>
<feature type="signal peptide" evidence="4">
    <location>
        <begin position="1"/>
        <end position="18"/>
    </location>
</feature>
<dbReference type="SUPFAM" id="SSF49899">
    <property type="entry name" value="Concanavalin A-like lectins/glucanases"/>
    <property type="match status" value="1"/>
</dbReference>
<dbReference type="GO" id="GO:0005576">
    <property type="term" value="C:extracellular region"/>
    <property type="evidence" value="ECO:0007669"/>
    <property type="project" value="InterPro"/>
</dbReference>
<proteinExistence type="inferred from homology"/>
<keyword evidence="7" id="KW-1185">Reference proteome</keyword>
<dbReference type="Gene3D" id="2.60.120.180">
    <property type="match status" value="1"/>
</dbReference>
<evidence type="ECO:0000256" key="1">
    <source>
        <dbReference type="ARBA" id="ARBA00005519"/>
    </source>
</evidence>
<dbReference type="EMBL" id="PDLM01000004">
    <property type="protein sequence ID" value="RDW79394.1"/>
    <property type="molecule type" value="Genomic_DNA"/>
</dbReference>
<dbReference type="Pfam" id="PF01670">
    <property type="entry name" value="Glyco_hydro_12"/>
    <property type="match status" value="1"/>
</dbReference>
<name>A0A3D8RZX1_9HELO</name>
<evidence type="ECO:0000256" key="2">
    <source>
        <dbReference type="ARBA" id="ARBA00022729"/>
    </source>
</evidence>
<dbReference type="Pfam" id="PF00734">
    <property type="entry name" value="CBM_1"/>
    <property type="match status" value="1"/>
</dbReference>
<protein>
    <recommendedName>
        <fullName evidence="5">CBM1 domain-containing protein</fullName>
    </recommendedName>
</protein>
<dbReference type="InterPro" id="IPR002594">
    <property type="entry name" value="GH12"/>
</dbReference>
<dbReference type="SMART" id="SM00236">
    <property type="entry name" value="fCBD"/>
    <property type="match status" value="1"/>
</dbReference>
<dbReference type="PROSITE" id="PS51164">
    <property type="entry name" value="CBM1_2"/>
    <property type="match status" value="1"/>
</dbReference>
<accession>A0A3D8RZX1</accession>
<dbReference type="InterPro" id="IPR013319">
    <property type="entry name" value="GH11/12"/>
</dbReference>
<comment type="similarity">
    <text evidence="1 3">Belongs to the glycosyl hydrolase 12 (cellulase H) family.</text>
</comment>
<dbReference type="PANTHER" id="PTHR34002">
    <property type="entry name" value="BLR1656 PROTEIN"/>
    <property type="match status" value="1"/>
</dbReference>
<evidence type="ECO:0000256" key="4">
    <source>
        <dbReference type="SAM" id="SignalP"/>
    </source>
</evidence>
<dbReference type="STRING" id="1849047.A0A3D8RZX1"/>
<keyword evidence="3" id="KW-0326">Glycosidase</keyword>
<keyword evidence="2 4" id="KW-0732">Signal</keyword>
<organism evidence="6 7">
    <name type="scientific">Coleophoma cylindrospora</name>
    <dbReference type="NCBI Taxonomy" id="1849047"/>
    <lineage>
        <taxon>Eukaryota</taxon>
        <taxon>Fungi</taxon>
        <taxon>Dikarya</taxon>
        <taxon>Ascomycota</taxon>
        <taxon>Pezizomycotina</taxon>
        <taxon>Leotiomycetes</taxon>
        <taxon>Helotiales</taxon>
        <taxon>Dermateaceae</taxon>
        <taxon>Coleophoma</taxon>
    </lineage>
</organism>
<keyword evidence="3" id="KW-0378">Hydrolase</keyword>
<dbReference type="GO" id="GO:0008810">
    <property type="term" value="F:cellulase activity"/>
    <property type="evidence" value="ECO:0007669"/>
    <property type="project" value="InterPro"/>
</dbReference>
<feature type="domain" description="CBM1" evidence="5">
    <location>
        <begin position="338"/>
        <end position="374"/>
    </location>
</feature>
<evidence type="ECO:0000259" key="5">
    <source>
        <dbReference type="PROSITE" id="PS51164"/>
    </source>
</evidence>
<dbReference type="SUPFAM" id="SSF57180">
    <property type="entry name" value="Cellulose-binding domain"/>
    <property type="match status" value="1"/>
</dbReference>
<dbReference type="InterPro" id="IPR013320">
    <property type="entry name" value="ConA-like_dom_sf"/>
</dbReference>
<gene>
    <name evidence="6" type="ORF">BP6252_04032</name>
</gene>
<dbReference type="PROSITE" id="PS00562">
    <property type="entry name" value="CBM1_1"/>
    <property type="match status" value="1"/>
</dbReference>
<keyword evidence="3" id="KW-0119">Carbohydrate metabolism</keyword>
<evidence type="ECO:0000256" key="3">
    <source>
        <dbReference type="RuleBase" id="RU361163"/>
    </source>
</evidence>
<evidence type="ECO:0000313" key="7">
    <source>
        <dbReference type="Proteomes" id="UP000256645"/>
    </source>
</evidence>
<sequence length="374" mass="38114">MHFTTLITPAILASAVLATPTKSYNKRAATTICGQWDSVATGTYVVYQDLWDESAATSGSQCSTVDSLSSETITWSTSWSWEGASSSVKSYANVVVNQATGVELSTISSIPTVWDWSYTGTSIVADVSYDLFTSSSATGSNEYEIMIWLAALGGAGPISSTGSTVATPTINGATWKLYSGPNGDTTVYSFVAETEQTSFSGDIMDFMNYLIQNEGLSDTQYITSIGAGTEPFTGSSAVLTVSAYSIAIDTGSSSTVTSATSAAVAVAKTTTTSAPAQAATTSSKAAATTTAVSKPATTSAASTPAVATSAAQQATTLKVVASSTSAASPATTSSTSTTTVAEWGQCGGTGFTGSTTCASGLTCTYQNDWYSQCL</sequence>
<dbReference type="OrthoDB" id="95118at2759"/>
<dbReference type="GO" id="GO:0000272">
    <property type="term" value="P:polysaccharide catabolic process"/>
    <property type="evidence" value="ECO:0007669"/>
    <property type="project" value="UniProtKB-KW"/>
</dbReference>
<feature type="chain" id="PRO_5017827169" description="CBM1 domain-containing protein" evidence="4">
    <location>
        <begin position="19"/>
        <end position="374"/>
    </location>
</feature>
<dbReference type="GO" id="GO:0030248">
    <property type="term" value="F:cellulose binding"/>
    <property type="evidence" value="ECO:0007669"/>
    <property type="project" value="InterPro"/>
</dbReference>
<keyword evidence="3" id="KW-0624">Polysaccharide degradation</keyword>
<dbReference type="InterPro" id="IPR035971">
    <property type="entry name" value="CBD_sf"/>
</dbReference>
<comment type="caution">
    <text evidence="6">The sequence shown here is derived from an EMBL/GenBank/DDBJ whole genome shotgun (WGS) entry which is preliminary data.</text>
</comment>
<dbReference type="PANTHER" id="PTHR34002:SF9">
    <property type="entry name" value="XYLOGLUCAN-SPECIFIC ENDO-BETA-1,4-GLUCANASE A"/>
    <property type="match status" value="1"/>
</dbReference>
<dbReference type="Proteomes" id="UP000256645">
    <property type="component" value="Unassembled WGS sequence"/>
</dbReference>
<dbReference type="InterPro" id="IPR000254">
    <property type="entry name" value="CBD"/>
</dbReference>
<evidence type="ECO:0000313" key="6">
    <source>
        <dbReference type="EMBL" id="RDW79394.1"/>
    </source>
</evidence>